<evidence type="ECO:0000313" key="5">
    <source>
        <dbReference type="EMBL" id="JAC47517.1"/>
    </source>
</evidence>
<dbReference type="EMBL" id="GAKP01011435">
    <property type="protein sequence ID" value="JAC47517.1"/>
    <property type="molecule type" value="Transcribed_RNA"/>
</dbReference>
<dbReference type="AlphaFoldDB" id="A0A034VZI7"/>
<dbReference type="GO" id="GO:0031012">
    <property type="term" value="C:extracellular matrix"/>
    <property type="evidence" value="ECO:0007669"/>
    <property type="project" value="TreeGrafter"/>
</dbReference>
<gene>
    <name evidence="5" type="primary">CUP8</name>
</gene>
<evidence type="ECO:0000256" key="1">
    <source>
        <dbReference type="ARBA" id="ARBA00022460"/>
    </source>
</evidence>
<dbReference type="PRINTS" id="PR00947">
    <property type="entry name" value="CUTICLE"/>
</dbReference>
<dbReference type="PROSITE" id="PS51155">
    <property type="entry name" value="CHIT_BIND_RR_2"/>
    <property type="match status" value="1"/>
</dbReference>
<feature type="signal peptide" evidence="4">
    <location>
        <begin position="1"/>
        <end position="20"/>
    </location>
</feature>
<dbReference type="OrthoDB" id="6510765at2759"/>
<dbReference type="GO" id="GO:0005615">
    <property type="term" value="C:extracellular space"/>
    <property type="evidence" value="ECO:0007669"/>
    <property type="project" value="TreeGrafter"/>
</dbReference>
<accession>A0A034VZI7</accession>
<dbReference type="PANTHER" id="PTHR12236">
    <property type="entry name" value="STRUCTURAL CONTITUENT OF CUTICLE"/>
    <property type="match status" value="1"/>
</dbReference>
<feature type="compositionally biased region" description="Basic and acidic residues" evidence="3">
    <location>
        <begin position="44"/>
        <end position="66"/>
    </location>
</feature>
<feature type="compositionally biased region" description="Low complexity" evidence="3">
    <location>
        <begin position="34"/>
        <end position="43"/>
    </location>
</feature>
<dbReference type="PROSITE" id="PS00233">
    <property type="entry name" value="CHIT_BIND_RR_1"/>
    <property type="match status" value="1"/>
</dbReference>
<protein>
    <submittedName>
        <fullName evidence="5">Pupal cuticle protein Edg-84A</fullName>
    </submittedName>
</protein>
<dbReference type="Pfam" id="PF00379">
    <property type="entry name" value="Chitin_bind_4"/>
    <property type="match status" value="1"/>
</dbReference>
<sequence>MGSKIFAALVYCVALVLVSASPYGHHGHDHEGHSASSHASVHLVSHDDHHGHDGHGHGHDDGHDSHAEYYFSYGVKDTKTGDIKEQSEHRKGDKVSGHYELIEADGHKRTVHYTADKHSGFHAVVHREPTHHHVAEHGHTSYHGGHAEVESHDGGDGGDGGHGYGHDYGHGYGHGHDHGHGHSSGFSIKQEHGVAVHHHGGHDFGGHGGH</sequence>
<keyword evidence="1 2" id="KW-0193">Cuticle</keyword>
<evidence type="ECO:0000256" key="4">
    <source>
        <dbReference type="SAM" id="SignalP"/>
    </source>
</evidence>
<dbReference type="GO" id="GO:0042302">
    <property type="term" value="F:structural constituent of cuticle"/>
    <property type="evidence" value="ECO:0007669"/>
    <property type="project" value="UniProtKB-UniRule"/>
</dbReference>
<evidence type="ECO:0000256" key="2">
    <source>
        <dbReference type="PROSITE-ProRule" id="PRU00497"/>
    </source>
</evidence>
<reference evidence="5" key="1">
    <citation type="journal article" date="2014" name="BMC Genomics">
        <title>Characterizing the developmental transcriptome of the oriental fruit fly, Bactrocera dorsalis (Diptera: Tephritidae) through comparative genomic analysis with Drosophila melanogaster utilizing modENCODE datasets.</title>
        <authorList>
            <person name="Geib S.M."/>
            <person name="Calla B."/>
            <person name="Hall B."/>
            <person name="Hou S."/>
            <person name="Manoukis N.C."/>
        </authorList>
    </citation>
    <scope>NUCLEOTIDE SEQUENCE</scope>
    <source>
        <strain evidence="5">Punador</strain>
    </source>
</reference>
<dbReference type="InterPro" id="IPR031311">
    <property type="entry name" value="CHIT_BIND_RR_consensus"/>
</dbReference>
<name>A0A034VZI7_BACDO</name>
<proteinExistence type="predicted"/>
<dbReference type="InterPro" id="IPR000618">
    <property type="entry name" value="Insect_cuticle"/>
</dbReference>
<feature type="region of interest" description="Disordered" evidence="3">
    <location>
        <begin position="25"/>
        <end position="66"/>
    </location>
</feature>
<keyword evidence="4" id="KW-0732">Signal</keyword>
<evidence type="ECO:0000256" key="3">
    <source>
        <dbReference type="SAM" id="MobiDB-lite"/>
    </source>
</evidence>
<organism evidence="5">
    <name type="scientific">Bactrocera dorsalis</name>
    <name type="common">Oriental fruit fly</name>
    <name type="synonym">Dacus dorsalis</name>
    <dbReference type="NCBI Taxonomy" id="27457"/>
    <lineage>
        <taxon>Eukaryota</taxon>
        <taxon>Metazoa</taxon>
        <taxon>Ecdysozoa</taxon>
        <taxon>Arthropoda</taxon>
        <taxon>Hexapoda</taxon>
        <taxon>Insecta</taxon>
        <taxon>Pterygota</taxon>
        <taxon>Neoptera</taxon>
        <taxon>Endopterygota</taxon>
        <taxon>Diptera</taxon>
        <taxon>Brachycera</taxon>
        <taxon>Muscomorpha</taxon>
        <taxon>Tephritoidea</taxon>
        <taxon>Tephritidae</taxon>
        <taxon>Bactrocera</taxon>
        <taxon>Bactrocera</taxon>
    </lineage>
</organism>
<dbReference type="InterPro" id="IPR051217">
    <property type="entry name" value="Insect_Cuticle_Struc_Prot"/>
</dbReference>
<feature type="chain" id="PRO_5001562036" evidence="4">
    <location>
        <begin position="21"/>
        <end position="210"/>
    </location>
</feature>
<dbReference type="PANTHER" id="PTHR12236:SF86">
    <property type="entry name" value="CCP84AC-RELATED"/>
    <property type="match status" value="1"/>
</dbReference>